<dbReference type="VEuPathDB" id="FungiDB:PV10_00804"/>
<dbReference type="EMBL" id="KN847520">
    <property type="protein sequence ID" value="KIV96994.1"/>
    <property type="molecule type" value="Genomic_DNA"/>
</dbReference>
<feature type="compositionally biased region" description="Low complexity" evidence="1">
    <location>
        <begin position="58"/>
        <end position="71"/>
    </location>
</feature>
<feature type="compositionally biased region" description="Basic and acidic residues" evidence="1">
    <location>
        <begin position="148"/>
        <end position="160"/>
    </location>
</feature>
<evidence type="ECO:0000313" key="3">
    <source>
        <dbReference type="Proteomes" id="UP000054302"/>
    </source>
</evidence>
<dbReference type="Proteomes" id="UP000054302">
    <property type="component" value="Unassembled WGS sequence"/>
</dbReference>
<feature type="region of interest" description="Disordered" evidence="1">
    <location>
        <begin position="554"/>
        <end position="610"/>
    </location>
</feature>
<dbReference type="HOGENOM" id="CLU_447604_0_0_1"/>
<proteinExistence type="predicted"/>
<feature type="region of interest" description="Disordered" evidence="1">
    <location>
        <begin position="226"/>
        <end position="247"/>
    </location>
</feature>
<dbReference type="OrthoDB" id="4160177at2759"/>
<organism evidence="2 3">
    <name type="scientific">Exophiala mesophila</name>
    <name type="common">Black yeast-like fungus</name>
    <dbReference type="NCBI Taxonomy" id="212818"/>
    <lineage>
        <taxon>Eukaryota</taxon>
        <taxon>Fungi</taxon>
        <taxon>Dikarya</taxon>
        <taxon>Ascomycota</taxon>
        <taxon>Pezizomycotina</taxon>
        <taxon>Eurotiomycetes</taxon>
        <taxon>Chaetothyriomycetidae</taxon>
        <taxon>Chaetothyriales</taxon>
        <taxon>Herpotrichiellaceae</taxon>
        <taxon>Exophiala</taxon>
    </lineage>
</organism>
<feature type="compositionally biased region" description="Acidic residues" evidence="1">
    <location>
        <begin position="72"/>
        <end position="96"/>
    </location>
</feature>
<evidence type="ECO:0000313" key="2">
    <source>
        <dbReference type="EMBL" id="KIV96994.1"/>
    </source>
</evidence>
<name>A0A0D1ZSY1_EXOME</name>
<accession>A0A0D1ZSY1</accession>
<protein>
    <submittedName>
        <fullName evidence="2">Uncharacterized protein</fullName>
    </submittedName>
</protein>
<dbReference type="RefSeq" id="XP_016228568.1">
    <property type="nucleotide sequence ID" value="XM_016364919.1"/>
</dbReference>
<dbReference type="OMA" id="SHYKGVT"/>
<keyword evidence="3" id="KW-1185">Reference proteome</keyword>
<dbReference type="AlphaFoldDB" id="A0A0D1ZSY1"/>
<feature type="region of interest" description="Disordered" evidence="1">
    <location>
        <begin position="1"/>
        <end position="172"/>
    </location>
</feature>
<gene>
    <name evidence="2" type="ORF">PV10_00804</name>
</gene>
<evidence type="ECO:0000256" key="1">
    <source>
        <dbReference type="SAM" id="MobiDB-lite"/>
    </source>
</evidence>
<feature type="compositionally biased region" description="Basic residues" evidence="1">
    <location>
        <begin position="337"/>
        <end position="348"/>
    </location>
</feature>
<reference evidence="2 3" key="1">
    <citation type="submission" date="2015-01" db="EMBL/GenBank/DDBJ databases">
        <title>The Genome Sequence of Exophiala mesophila CBS40295.</title>
        <authorList>
            <consortium name="The Broad Institute Genomics Platform"/>
            <person name="Cuomo C."/>
            <person name="de Hoog S."/>
            <person name="Gorbushina A."/>
            <person name="Stielow B."/>
            <person name="Teixiera M."/>
            <person name="Abouelleil A."/>
            <person name="Chapman S.B."/>
            <person name="Priest M."/>
            <person name="Young S.K."/>
            <person name="Wortman J."/>
            <person name="Nusbaum C."/>
            <person name="Birren B."/>
        </authorList>
    </citation>
    <scope>NUCLEOTIDE SEQUENCE [LARGE SCALE GENOMIC DNA]</scope>
    <source>
        <strain evidence="2 3">CBS 40295</strain>
    </source>
</reference>
<feature type="region of interest" description="Disordered" evidence="1">
    <location>
        <begin position="301"/>
        <end position="367"/>
    </location>
</feature>
<feature type="compositionally biased region" description="Polar residues" evidence="1">
    <location>
        <begin position="108"/>
        <end position="119"/>
    </location>
</feature>
<sequence length="610" mass="66947">MSRNQPRSGRGRPPTFGSAPKLTKPKDNPTPTHRNKGKPISKSAAPKITPNKRKRAPSTSSSDDLTSLESSDSADDASDEEEDDESADDLDDEDELPAVIAPSRSKTKTQTETGRQSNRLTRDNLSVADSADSMFGDFNNYFDEDDDPRLSPEENRKRFEQQVFADSDDGEIYQAVDDISDSEDDYSDEHVQEQELLALLSEEDYSEADDLLNHIDGLSAYGFGDDSDASIHGPPSSQNSDTEIGPERRVHFAIDAERIAPFIMRMSSSPTITRALLPSALPDQGNYPHANKKYMADELDDSDLTDDCLPEQAHTTPIGEARQTKDASPSASPPNKKSSKKSPRRRGPPRGIFIDDGEKPSGILDPSGKIILMTNPHLLGEEFARRYGASQTSSPDMGFAELMDDSDAGDNQTGLFNTPTADIMLASLNSARNNHSNQGQAIGPLEAFYPSNILQFGDYAIDPDDLEGDYQPDEDLGEDVINLEDVIQFDEDTDDSDVPTSPILNSTGRQFNSLGSHGLSHLNNSNVTAFRRNADPAFAAFSNTPSYQDLDLFTSPYATPAPRRKRKPMSSPYTSSHYKGVTPVQRMRDPGKRPSTPDTSTPAKRRKLMT</sequence>
<dbReference type="GeneID" id="27318649"/>